<dbReference type="SMART" id="SM00267">
    <property type="entry name" value="GGDEF"/>
    <property type="match status" value="1"/>
</dbReference>
<proteinExistence type="predicted"/>
<evidence type="ECO:0000259" key="2">
    <source>
        <dbReference type="PROSITE" id="PS50887"/>
    </source>
</evidence>
<evidence type="ECO:0000313" key="3">
    <source>
        <dbReference type="EMBL" id="CRL41447.1"/>
    </source>
</evidence>
<reference evidence="4 6" key="3">
    <citation type="submission" date="2018-08" db="EMBL/GenBank/DDBJ databases">
        <title>A genome reference for cultivated species of the human gut microbiota.</title>
        <authorList>
            <person name="Zou Y."/>
            <person name="Xue W."/>
            <person name="Luo G."/>
        </authorList>
    </citation>
    <scope>NUCLEOTIDE SEQUENCE [LARGE SCALE GENOMIC DNA]</scope>
    <source>
        <strain evidence="4 6">AM42-1AC</strain>
    </source>
</reference>
<evidence type="ECO:0000256" key="1">
    <source>
        <dbReference type="SAM" id="Phobius"/>
    </source>
</evidence>
<dbReference type="CDD" id="cd01949">
    <property type="entry name" value="GGDEF"/>
    <property type="match status" value="1"/>
</dbReference>
<sequence length="381" mass="43782">MTNFGEHYNEELAQQEIEINKKTLREMVGAFIVLTAVWGLAFGRFPTVNAIVFSVTYAISAGFFIASVILFFKADPSDERMKCFFVTGICIISAAMNLMFSYHMVLVYVFPLIVAVQYKEKNVLWLSYALEVFLLPVSMIVGFYYGICDLNLLLQGNHTRTWYLSELADGFARIPFSKMPVVVIIVYRILPQLLILFVFVMIIQHTIGSMREDAYRIAELTYRKEVDSATRLYNKNKYEDMLANYYTMVERVAVVLWDINNLKEINDRMGHGMGDKLIETMSGAIYAQTDSRKKAYRIGGDEFVMLIENPEKQEAEQIIQNVRDKLARHREEGGLRVSSATGTAEGNGIDILKIVHDADERMYEDKKRGKESREYAMFYSE</sequence>
<dbReference type="PANTHER" id="PTHR45138">
    <property type="entry name" value="REGULATORY COMPONENTS OF SENSORY TRANSDUCTION SYSTEM"/>
    <property type="match status" value="1"/>
</dbReference>
<dbReference type="Gene3D" id="3.30.70.270">
    <property type="match status" value="1"/>
</dbReference>
<keyword evidence="1" id="KW-0812">Transmembrane</keyword>
<keyword evidence="1" id="KW-1133">Transmembrane helix</keyword>
<dbReference type="EMBL" id="QSFX01000003">
    <property type="protein sequence ID" value="RHA90981.1"/>
    <property type="molecule type" value="Genomic_DNA"/>
</dbReference>
<keyword evidence="5" id="KW-1185">Reference proteome</keyword>
<dbReference type="InterPro" id="IPR000160">
    <property type="entry name" value="GGDEF_dom"/>
</dbReference>
<feature type="transmembrane region" description="Helical" evidence="1">
    <location>
        <begin position="51"/>
        <end position="72"/>
    </location>
</feature>
<dbReference type="STRING" id="360807.ERS852392_00819"/>
<reference evidence="5" key="1">
    <citation type="submission" date="2015-05" db="EMBL/GenBank/DDBJ databases">
        <authorList>
            <consortium name="Pathogen Informatics"/>
        </authorList>
    </citation>
    <scope>NUCLEOTIDE SEQUENCE [LARGE SCALE GENOMIC DNA]</scope>
    <source>
        <strain evidence="5">L1-83</strain>
    </source>
</reference>
<feature type="transmembrane region" description="Helical" evidence="1">
    <location>
        <begin position="125"/>
        <end position="147"/>
    </location>
</feature>
<dbReference type="GO" id="GO:0052621">
    <property type="term" value="F:diguanylate cyclase activity"/>
    <property type="evidence" value="ECO:0007669"/>
    <property type="project" value="TreeGrafter"/>
</dbReference>
<dbReference type="Pfam" id="PF00990">
    <property type="entry name" value="GGDEF"/>
    <property type="match status" value="1"/>
</dbReference>
<feature type="transmembrane region" description="Helical" evidence="1">
    <location>
        <begin position="84"/>
        <end position="105"/>
    </location>
</feature>
<dbReference type="Proteomes" id="UP000049828">
    <property type="component" value="Unassembled WGS sequence"/>
</dbReference>
<accession>A0A0M6WXL6</accession>
<protein>
    <submittedName>
        <fullName evidence="4">Diguanylate cyclase</fullName>
    </submittedName>
</protein>
<evidence type="ECO:0000313" key="6">
    <source>
        <dbReference type="Proteomes" id="UP000283492"/>
    </source>
</evidence>
<dbReference type="OrthoDB" id="9804955at2"/>
<dbReference type="PROSITE" id="PS50887">
    <property type="entry name" value="GGDEF"/>
    <property type="match status" value="1"/>
</dbReference>
<feature type="domain" description="GGDEF" evidence="2">
    <location>
        <begin position="250"/>
        <end position="381"/>
    </location>
</feature>
<keyword evidence="1" id="KW-0472">Membrane</keyword>
<dbReference type="RefSeq" id="WP_055040122.1">
    <property type="nucleotide sequence ID" value="NZ_CABJFX010000003.1"/>
</dbReference>
<name>A0A0M6WXL6_9FIRM</name>
<dbReference type="NCBIfam" id="TIGR00254">
    <property type="entry name" value="GGDEF"/>
    <property type="match status" value="1"/>
</dbReference>
<organism evidence="3 5">
    <name type="scientific">Roseburia inulinivorans</name>
    <dbReference type="NCBI Taxonomy" id="360807"/>
    <lineage>
        <taxon>Bacteria</taxon>
        <taxon>Bacillati</taxon>
        <taxon>Bacillota</taxon>
        <taxon>Clostridia</taxon>
        <taxon>Lachnospirales</taxon>
        <taxon>Lachnospiraceae</taxon>
        <taxon>Roseburia</taxon>
    </lineage>
</organism>
<feature type="transmembrane region" description="Helical" evidence="1">
    <location>
        <begin position="181"/>
        <end position="203"/>
    </location>
</feature>
<feature type="transmembrane region" description="Helical" evidence="1">
    <location>
        <begin position="27"/>
        <end position="45"/>
    </location>
</feature>
<evidence type="ECO:0000313" key="5">
    <source>
        <dbReference type="Proteomes" id="UP000049828"/>
    </source>
</evidence>
<dbReference type="InterPro" id="IPR043128">
    <property type="entry name" value="Rev_trsase/Diguanyl_cyclase"/>
</dbReference>
<evidence type="ECO:0000313" key="4">
    <source>
        <dbReference type="EMBL" id="RHA90981.1"/>
    </source>
</evidence>
<dbReference type="AlphaFoldDB" id="A0A0M6WXL6"/>
<dbReference type="InterPro" id="IPR050469">
    <property type="entry name" value="Diguanylate_Cyclase"/>
</dbReference>
<dbReference type="Proteomes" id="UP000283492">
    <property type="component" value="Unassembled WGS sequence"/>
</dbReference>
<reference evidence="3" key="2">
    <citation type="submission" date="2015-05" db="EMBL/GenBank/DDBJ databases">
        <authorList>
            <person name="Wang D.B."/>
            <person name="Wang M."/>
        </authorList>
    </citation>
    <scope>NUCLEOTIDE SEQUENCE [LARGE SCALE GENOMIC DNA]</scope>
    <source>
        <strain evidence="3">L1-83</strain>
    </source>
</reference>
<dbReference type="InterPro" id="IPR029787">
    <property type="entry name" value="Nucleotide_cyclase"/>
</dbReference>
<dbReference type="EMBL" id="CVRS01000092">
    <property type="protein sequence ID" value="CRL41447.1"/>
    <property type="molecule type" value="Genomic_DNA"/>
</dbReference>
<gene>
    <name evidence="4" type="ORF">DW914_03290</name>
    <name evidence="3" type="ORF">RIL183_05921</name>
</gene>
<dbReference type="PANTHER" id="PTHR45138:SF9">
    <property type="entry name" value="DIGUANYLATE CYCLASE DGCM-RELATED"/>
    <property type="match status" value="1"/>
</dbReference>
<dbReference type="SUPFAM" id="SSF55073">
    <property type="entry name" value="Nucleotide cyclase"/>
    <property type="match status" value="1"/>
</dbReference>